<feature type="region of interest" description="Disordered" evidence="1">
    <location>
        <begin position="163"/>
        <end position="182"/>
    </location>
</feature>
<feature type="compositionally biased region" description="Polar residues" evidence="1">
    <location>
        <begin position="258"/>
        <end position="279"/>
    </location>
</feature>
<dbReference type="SUPFAM" id="SSF103657">
    <property type="entry name" value="BAR/IMD domain-like"/>
    <property type="match status" value="1"/>
</dbReference>
<dbReference type="PANTHER" id="PTHR14167">
    <property type="entry name" value="SH3 DOMAIN-CONTAINING"/>
    <property type="match status" value="1"/>
</dbReference>
<evidence type="ECO:0000313" key="2">
    <source>
        <dbReference type="EMBL" id="GJN30996.1"/>
    </source>
</evidence>
<feature type="region of interest" description="Disordered" evidence="1">
    <location>
        <begin position="250"/>
        <end position="298"/>
    </location>
</feature>
<dbReference type="Proteomes" id="UP001054889">
    <property type="component" value="Unassembled WGS sequence"/>
</dbReference>
<reference evidence="2" key="2">
    <citation type="submission" date="2021-12" db="EMBL/GenBank/DDBJ databases">
        <title>Resequencing data analysis of finger millet.</title>
        <authorList>
            <person name="Hatakeyama M."/>
            <person name="Aluri S."/>
            <person name="Balachadran M.T."/>
            <person name="Sivarajan S.R."/>
            <person name="Poveda L."/>
            <person name="Shimizu-Inatsugi R."/>
            <person name="Schlapbach R."/>
            <person name="Sreeman S.M."/>
            <person name="Shimizu K.K."/>
        </authorList>
    </citation>
    <scope>NUCLEOTIDE SEQUENCE</scope>
</reference>
<keyword evidence="3" id="KW-1185">Reference proteome</keyword>
<comment type="caution">
    <text evidence="2">The sequence shown here is derived from an EMBL/GenBank/DDBJ whole genome shotgun (WGS) entry which is preliminary data.</text>
</comment>
<dbReference type="InterPro" id="IPR027267">
    <property type="entry name" value="AH/BAR_dom_sf"/>
</dbReference>
<reference evidence="2" key="1">
    <citation type="journal article" date="2018" name="DNA Res.">
        <title>Multiple hybrid de novo genome assembly of finger millet, an orphan allotetraploid crop.</title>
        <authorList>
            <person name="Hatakeyama M."/>
            <person name="Aluri S."/>
            <person name="Balachadran M.T."/>
            <person name="Sivarajan S.R."/>
            <person name="Patrignani A."/>
            <person name="Gruter S."/>
            <person name="Poveda L."/>
            <person name="Shimizu-Inatsugi R."/>
            <person name="Baeten J."/>
            <person name="Francoijs K.J."/>
            <person name="Nataraja K.N."/>
            <person name="Reddy Y.A.N."/>
            <person name="Phadnis S."/>
            <person name="Ravikumar R.L."/>
            <person name="Schlapbach R."/>
            <person name="Sreeman S.M."/>
            <person name="Shimizu K.K."/>
        </authorList>
    </citation>
    <scope>NUCLEOTIDE SEQUENCE</scope>
</reference>
<proteinExistence type="predicted"/>
<evidence type="ECO:0000256" key="1">
    <source>
        <dbReference type="SAM" id="MobiDB-lite"/>
    </source>
</evidence>
<dbReference type="InterPro" id="IPR050384">
    <property type="entry name" value="Endophilin_SH3RF"/>
</dbReference>
<accession>A0AAV5F7N7</accession>
<organism evidence="2 3">
    <name type="scientific">Eleusine coracana subsp. coracana</name>
    <dbReference type="NCBI Taxonomy" id="191504"/>
    <lineage>
        <taxon>Eukaryota</taxon>
        <taxon>Viridiplantae</taxon>
        <taxon>Streptophyta</taxon>
        <taxon>Embryophyta</taxon>
        <taxon>Tracheophyta</taxon>
        <taxon>Spermatophyta</taxon>
        <taxon>Magnoliopsida</taxon>
        <taxon>Liliopsida</taxon>
        <taxon>Poales</taxon>
        <taxon>Poaceae</taxon>
        <taxon>PACMAD clade</taxon>
        <taxon>Chloridoideae</taxon>
        <taxon>Cynodonteae</taxon>
        <taxon>Eleusininae</taxon>
        <taxon>Eleusine</taxon>
    </lineage>
</organism>
<gene>
    <name evidence="2" type="primary">gb19349</name>
    <name evidence="2" type="ORF">PR202_gb19349</name>
</gene>
<evidence type="ECO:0008006" key="4">
    <source>
        <dbReference type="Google" id="ProtNLM"/>
    </source>
</evidence>
<dbReference type="CDD" id="cd07607">
    <property type="entry name" value="BAR_SH3P_plant"/>
    <property type="match status" value="1"/>
</dbReference>
<evidence type="ECO:0000313" key="3">
    <source>
        <dbReference type="Proteomes" id="UP001054889"/>
    </source>
</evidence>
<dbReference type="AlphaFoldDB" id="A0AAV5F7N7"/>
<sequence>MTVQLMQAVRKQFSARYTQDSSLVDETELECHQNLQRLYSSTRAAKNFQRNIIRGIEGFVAVSTKQMEIVKRLAEDCCRYGNDNQNFGFALARASVEFGKSHNQIEKERENLLKVLGEQVFEPLREMIMSAPLEDARLLTYRYQRIRQDMESQIADVMRKQLKSKEGRGNADSSVKLQHAESKLSELRTTLAALGREATAAMEAVEAHQQQVTYERLLAMVDAERAYHQNAADILNKLHDEMLHAKHHNESANHYDEQSSGPESEPTTSHVRSQSSTSEDPVLSKPGESADPVLSKLGESAGNGQEVHFVGEVIHPFDAQADGELSIAVGDYVVVRQVHMVCSSVDYLYVISMSYETPVFPLIIHRPQAAALLDSAGAEFMEPSLTSFCCRSVSGSDEVATVVFCLDKHMETGKIKSSQVKNASGDEGWIKNKQLGVVLLPVKMKQQFGRVKSRLLIWQMGRVTSRG</sequence>
<dbReference type="Gene3D" id="1.20.1270.60">
    <property type="entry name" value="Arfaptin homology (AH) domain/BAR domain"/>
    <property type="match status" value="1"/>
</dbReference>
<dbReference type="EMBL" id="BQKI01000082">
    <property type="protein sequence ID" value="GJN30996.1"/>
    <property type="molecule type" value="Genomic_DNA"/>
</dbReference>
<protein>
    <recommendedName>
        <fullName evidence="4">Clathrin binding protein</fullName>
    </recommendedName>
</protein>
<name>A0AAV5F7N7_ELECO</name>
<dbReference type="PANTHER" id="PTHR14167:SF30">
    <property type="entry name" value="SH3 DOMAIN-CONTAINING PROTEIN 1"/>
    <property type="match status" value="1"/>
</dbReference>